<name>A0A9P6PWK1_9FUNG</name>
<evidence type="ECO:0000256" key="1">
    <source>
        <dbReference type="SAM" id="MobiDB-lite"/>
    </source>
</evidence>
<dbReference type="Proteomes" id="UP000726737">
    <property type="component" value="Unassembled WGS sequence"/>
</dbReference>
<evidence type="ECO:0000313" key="3">
    <source>
        <dbReference type="Proteomes" id="UP000726737"/>
    </source>
</evidence>
<proteinExistence type="predicted"/>
<feature type="compositionally biased region" description="Acidic residues" evidence="1">
    <location>
        <begin position="525"/>
        <end position="563"/>
    </location>
</feature>
<feature type="region of interest" description="Disordered" evidence="1">
    <location>
        <begin position="1"/>
        <end position="70"/>
    </location>
</feature>
<comment type="caution">
    <text evidence="2">The sequence shown here is derived from an EMBL/GenBank/DDBJ whole genome shotgun (WGS) entry which is preliminary data.</text>
</comment>
<feature type="compositionally biased region" description="Low complexity" evidence="1">
    <location>
        <begin position="39"/>
        <end position="70"/>
    </location>
</feature>
<reference evidence="2" key="1">
    <citation type="journal article" date="2020" name="Fungal Divers.">
        <title>Resolving the Mortierellaceae phylogeny through synthesis of multi-gene phylogenetics and phylogenomics.</title>
        <authorList>
            <person name="Vandepol N."/>
            <person name="Liber J."/>
            <person name="Desiro A."/>
            <person name="Na H."/>
            <person name="Kennedy M."/>
            <person name="Barry K."/>
            <person name="Grigoriev I.V."/>
            <person name="Miller A.N."/>
            <person name="O'Donnell K."/>
            <person name="Stajich J.E."/>
            <person name="Bonito G."/>
        </authorList>
    </citation>
    <scope>NUCLEOTIDE SEQUENCE</scope>
    <source>
        <strain evidence="2">KOD948</strain>
    </source>
</reference>
<dbReference type="OrthoDB" id="2449556at2759"/>
<feature type="compositionally biased region" description="Acidic residues" evidence="1">
    <location>
        <begin position="395"/>
        <end position="448"/>
    </location>
</feature>
<sequence length="582" mass="65733">MDSDVDNTETVSSARQNAMDMEDNPEAAMAWLESIYHSQQQLEQQQQQLQQQQPEDISMSTSEISASSASTSMIGGMSIALPFTSHPQMPVFSTLSTPTSPQEQTPDQAETDGQPLLPRPLAVKPLYKRRVVVPATAPDGMIRMSGHVAEMQKHLMMERQIKIWKAEAKGNIYDKSTELEHFPKPLIQTTPPQPPISKRRIPLPPRLRAIKEKIVKPPKIWAPSEKKERRLFLRTGRPSEARGLPQPVNREGPIEALLKHQQVHKSQLAALTKRPLPLKDLQTLVMAELDAEEQTLAEIGTMLHKEILKLQLEEGVLMKMLELSEEGALELDDLKVLRPRSRRMSKKKAKALEKTKATNIQTFIPPTPNTTAPINTGTQTVDEQLANEQVVINIDEGENEDKEEEEVGDEGDEGDEEEEDEDEEDEEEDEGDEEEYDLVEEEEGEEEEEPHRPIYSIPGESYESRPIAVGDQASQGSLGRPLASGPQAYAARAAGKKRAGKGRKREREQELDEDEYMYEMKFEEQQADDDKDEEEEEEEESEDEEMYSGSDEGLDEAENDEDEDKAREALQRMLAMYGADQL</sequence>
<gene>
    <name evidence="2" type="ORF">BG011_005238</name>
</gene>
<protein>
    <submittedName>
        <fullName evidence="2">Uncharacterized protein</fullName>
    </submittedName>
</protein>
<feature type="region of interest" description="Disordered" evidence="1">
    <location>
        <begin position="93"/>
        <end position="118"/>
    </location>
</feature>
<accession>A0A9P6PWK1</accession>
<feature type="region of interest" description="Disordered" evidence="1">
    <location>
        <begin position="392"/>
        <end position="582"/>
    </location>
</feature>
<feature type="compositionally biased region" description="Polar residues" evidence="1">
    <location>
        <begin position="93"/>
        <end position="108"/>
    </location>
</feature>
<dbReference type="AlphaFoldDB" id="A0A9P6PWK1"/>
<organism evidence="2 3">
    <name type="scientific">Mortierella polycephala</name>
    <dbReference type="NCBI Taxonomy" id="41804"/>
    <lineage>
        <taxon>Eukaryota</taxon>
        <taxon>Fungi</taxon>
        <taxon>Fungi incertae sedis</taxon>
        <taxon>Mucoromycota</taxon>
        <taxon>Mortierellomycotina</taxon>
        <taxon>Mortierellomycetes</taxon>
        <taxon>Mortierellales</taxon>
        <taxon>Mortierellaceae</taxon>
        <taxon>Mortierella</taxon>
    </lineage>
</organism>
<evidence type="ECO:0000313" key="2">
    <source>
        <dbReference type="EMBL" id="KAG0255246.1"/>
    </source>
</evidence>
<dbReference type="EMBL" id="JAAAJA010000359">
    <property type="protein sequence ID" value="KAG0255246.1"/>
    <property type="molecule type" value="Genomic_DNA"/>
</dbReference>
<feature type="compositionally biased region" description="Basic residues" evidence="1">
    <location>
        <begin position="494"/>
        <end position="504"/>
    </location>
</feature>
<keyword evidence="3" id="KW-1185">Reference proteome</keyword>